<feature type="compositionally biased region" description="Low complexity" evidence="3">
    <location>
        <begin position="528"/>
        <end position="545"/>
    </location>
</feature>
<dbReference type="Pfam" id="PF02210">
    <property type="entry name" value="Laminin_G_2"/>
    <property type="match status" value="2"/>
</dbReference>
<feature type="domain" description="EGF-like" evidence="7">
    <location>
        <begin position="206"/>
        <end position="243"/>
    </location>
</feature>
<dbReference type="InterPro" id="IPR013320">
    <property type="entry name" value="ConA-like_dom_sf"/>
</dbReference>
<dbReference type="Proteomes" id="UP001249851">
    <property type="component" value="Unassembled WGS sequence"/>
</dbReference>
<dbReference type="CDD" id="cd00110">
    <property type="entry name" value="LamG"/>
    <property type="match status" value="2"/>
</dbReference>
<dbReference type="Gene3D" id="2.60.120.200">
    <property type="match status" value="2"/>
</dbReference>
<protein>
    <submittedName>
        <fullName evidence="8">Neurexin-1</fullName>
    </submittedName>
</protein>
<feature type="region of interest" description="Disordered" evidence="3">
    <location>
        <begin position="429"/>
        <end position="487"/>
    </location>
</feature>
<evidence type="ECO:0000259" key="7">
    <source>
        <dbReference type="PROSITE" id="PS50026"/>
    </source>
</evidence>
<proteinExistence type="predicted"/>
<dbReference type="EMBL" id="JARQWQ010000029">
    <property type="protein sequence ID" value="KAK2562260.1"/>
    <property type="molecule type" value="Genomic_DNA"/>
</dbReference>
<dbReference type="PANTHER" id="PTHR15036:SF89">
    <property type="entry name" value="NEUREXIN 1, ISOFORM F"/>
    <property type="match status" value="1"/>
</dbReference>
<keyword evidence="1" id="KW-1015">Disulfide bond</keyword>
<keyword evidence="4" id="KW-0472">Membrane</keyword>
<feature type="region of interest" description="Disordered" evidence="3">
    <location>
        <begin position="528"/>
        <end position="558"/>
    </location>
</feature>
<evidence type="ECO:0000313" key="9">
    <source>
        <dbReference type="Proteomes" id="UP001249851"/>
    </source>
</evidence>
<feature type="signal peptide" evidence="5">
    <location>
        <begin position="1"/>
        <end position="18"/>
    </location>
</feature>
<dbReference type="SMART" id="SM00282">
    <property type="entry name" value="LamG"/>
    <property type="match status" value="2"/>
</dbReference>
<sequence>MITAVIIFQLSFFASSLAGTGLRFSKDPTAFAVFRGWDAKTNGTLKFHFKTLSQNGFLLYEDDKGQCQYMYLSLVDGRLRMKLKMANCEYTQTLLVAQKLADGKWHKVTVQRNFSVTKVTVDRIFENTTRYRGEGIHIFGVESDLHAGGVPWYTPFNDFSFPAIVYESTNFDRFEGCISGITHSNGRGSLREAHLLNTSGTVPGCLDPCSQNDNCMNGGVCRDTVSDVWCDCKGTGYKGPNCSEEATSLWFNGSGYIVYHMDKTQEKSYLNRTYVAFGIRTLHSRKGVIFSLRSRPVSGFLLMEMDDGKIRVEFNSGGGDYFLESSVHVNDGRWHLVEFSRRGQAVELKINERISAEASLGVKPFQLDVTDPNPKVYLGGGPMNILEKSQAKLNLTGEIRELYFGNMELLDHVVPVITDKRFETFGTVIDGSEMPDTSGSGGCDQFDDDEDEECGIPTERTTEEIMTSSSTSTPTSHPGPDPRGVQAQDSLPQVVPVWVIPVLVVASVIAILLTVFFLYRWNSRYSGSFKPESSSSSGELPQQTSKPRIYVTAHEENA</sequence>
<evidence type="ECO:0000256" key="4">
    <source>
        <dbReference type="SAM" id="Phobius"/>
    </source>
</evidence>
<dbReference type="InterPro" id="IPR000742">
    <property type="entry name" value="EGF"/>
</dbReference>
<keyword evidence="9" id="KW-1185">Reference proteome</keyword>
<dbReference type="SUPFAM" id="SSF49899">
    <property type="entry name" value="Concanavalin A-like lectins/glucanases"/>
    <property type="match status" value="2"/>
</dbReference>
<evidence type="ECO:0000256" key="1">
    <source>
        <dbReference type="ARBA" id="ARBA00023157"/>
    </source>
</evidence>
<feature type="compositionally biased region" description="Acidic residues" evidence="3">
    <location>
        <begin position="445"/>
        <end position="454"/>
    </location>
</feature>
<keyword evidence="5" id="KW-0732">Signal</keyword>
<comment type="caution">
    <text evidence="2">Lacks conserved residue(s) required for the propagation of feature annotation.</text>
</comment>
<evidence type="ECO:0000256" key="3">
    <source>
        <dbReference type="SAM" id="MobiDB-lite"/>
    </source>
</evidence>
<evidence type="ECO:0000256" key="2">
    <source>
        <dbReference type="PROSITE-ProRule" id="PRU00076"/>
    </source>
</evidence>
<accession>A0AAD9QJ65</accession>
<organism evidence="8 9">
    <name type="scientific">Acropora cervicornis</name>
    <name type="common">Staghorn coral</name>
    <dbReference type="NCBI Taxonomy" id="6130"/>
    <lineage>
        <taxon>Eukaryota</taxon>
        <taxon>Metazoa</taxon>
        <taxon>Cnidaria</taxon>
        <taxon>Anthozoa</taxon>
        <taxon>Hexacorallia</taxon>
        <taxon>Scleractinia</taxon>
        <taxon>Astrocoeniina</taxon>
        <taxon>Acroporidae</taxon>
        <taxon>Acropora</taxon>
    </lineage>
</organism>
<dbReference type="GO" id="GO:0016020">
    <property type="term" value="C:membrane"/>
    <property type="evidence" value="ECO:0007669"/>
    <property type="project" value="UniProtKB-SubCell"/>
</dbReference>
<feature type="domain" description="Laminin G" evidence="6">
    <location>
        <begin position="21"/>
        <end position="205"/>
    </location>
</feature>
<reference evidence="8" key="1">
    <citation type="journal article" date="2023" name="G3 (Bethesda)">
        <title>Whole genome assembly and annotation of the endangered Caribbean coral Acropora cervicornis.</title>
        <authorList>
            <person name="Selwyn J.D."/>
            <person name="Vollmer S.V."/>
        </authorList>
    </citation>
    <scope>NUCLEOTIDE SEQUENCE</scope>
    <source>
        <strain evidence="8">K2</strain>
    </source>
</reference>
<dbReference type="Gene3D" id="2.10.25.10">
    <property type="entry name" value="Laminin"/>
    <property type="match status" value="1"/>
</dbReference>
<dbReference type="InterPro" id="IPR050372">
    <property type="entry name" value="Neurexin-related_CASP"/>
</dbReference>
<comment type="caution">
    <text evidence="8">The sequence shown here is derived from an EMBL/GenBank/DDBJ whole genome shotgun (WGS) entry which is preliminary data.</text>
</comment>
<dbReference type="PANTHER" id="PTHR15036">
    <property type="entry name" value="PIKACHURIN-LIKE PROTEIN"/>
    <property type="match status" value="1"/>
</dbReference>
<name>A0AAD9QJ65_ACRCE</name>
<reference evidence="8" key="2">
    <citation type="journal article" date="2023" name="Science">
        <title>Genomic signatures of disease resistance in endangered staghorn corals.</title>
        <authorList>
            <person name="Vollmer S.V."/>
            <person name="Selwyn J.D."/>
            <person name="Despard B.A."/>
            <person name="Roesel C.L."/>
        </authorList>
    </citation>
    <scope>NUCLEOTIDE SEQUENCE</scope>
    <source>
        <strain evidence="8">K2</strain>
    </source>
</reference>
<dbReference type="CDD" id="cd00054">
    <property type="entry name" value="EGF_CA"/>
    <property type="match status" value="1"/>
</dbReference>
<feature type="chain" id="PRO_5041995735" evidence="5">
    <location>
        <begin position="19"/>
        <end position="558"/>
    </location>
</feature>
<feature type="domain" description="Laminin G" evidence="6">
    <location>
        <begin position="246"/>
        <end position="443"/>
    </location>
</feature>
<dbReference type="SMART" id="SM00181">
    <property type="entry name" value="EGF"/>
    <property type="match status" value="1"/>
</dbReference>
<keyword evidence="2" id="KW-0245">EGF-like domain</keyword>
<feature type="compositionally biased region" description="Low complexity" evidence="3">
    <location>
        <begin position="464"/>
        <end position="476"/>
    </location>
</feature>
<dbReference type="Pfam" id="PF00008">
    <property type="entry name" value="EGF"/>
    <property type="match status" value="1"/>
</dbReference>
<dbReference type="PROSITE" id="PS50026">
    <property type="entry name" value="EGF_3"/>
    <property type="match status" value="1"/>
</dbReference>
<feature type="transmembrane region" description="Helical" evidence="4">
    <location>
        <begin position="498"/>
        <end position="519"/>
    </location>
</feature>
<evidence type="ECO:0000259" key="6">
    <source>
        <dbReference type="PROSITE" id="PS50025"/>
    </source>
</evidence>
<dbReference type="PROSITE" id="PS50025">
    <property type="entry name" value="LAM_G_DOMAIN"/>
    <property type="match status" value="2"/>
</dbReference>
<evidence type="ECO:0000313" key="8">
    <source>
        <dbReference type="EMBL" id="KAK2562260.1"/>
    </source>
</evidence>
<evidence type="ECO:0000256" key="5">
    <source>
        <dbReference type="SAM" id="SignalP"/>
    </source>
</evidence>
<dbReference type="InterPro" id="IPR001791">
    <property type="entry name" value="Laminin_G"/>
</dbReference>
<gene>
    <name evidence="8" type="ORF">P5673_014523</name>
</gene>
<dbReference type="AlphaFoldDB" id="A0AAD9QJ65"/>
<keyword evidence="4" id="KW-0812">Transmembrane</keyword>
<keyword evidence="4" id="KW-1133">Transmembrane helix</keyword>